<feature type="transmembrane region" description="Helical" evidence="6">
    <location>
        <begin position="181"/>
        <end position="209"/>
    </location>
</feature>
<dbReference type="CDD" id="cd10336">
    <property type="entry name" value="SLC6sbd_Tyt1-Like"/>
    <property type="match status" value="1"/>
</dbReference>
<dbReference type="KEGG" id="gso:PH603_00360"/>
<dbReference type="PROSITE" id="PS50267">
    <property type="entry name" value="NA_NEUROTRAN_SYMP_3"/>
    <property type="match status" value="1"/>
</dbReference>
<feature type="transmembrane region" description="Helical" evidence="6">
    <location>
        <begin position="89"/>
        <end position="113"/>
    </location>
</feature>
<evidence type="ECO:0000256" key="3">
    <source>
        <dbReference type="ARBA" id="ARBA00022692"/>
    </source>
</evidence>
<keyword evidence="2" id="KW-0813">Transport</keyword>
<name>A0AAF0BKF2_9PROT</name>
<evidence type="ECO:0000313" key="8">
    <source>
        <dbReference type="Proteomes" id="UP001217500"/>
    </source>
</evidence>
<dbReference type="EMBL" id="CP116805">
    <property type="protein sequence ID" value="WCL54209.1"/>
    <property type="molecule type" value="Genomic_DNA"/>
</dbReference>
<keyword evidence="4 6" id="KW-1133">Transmembrane helix</keyword>
<proteinExistence type="predicted"/>
<evidence type="ECO:0000256" key="1">
    <source>
        <dbReference type="ARBA" id="ARBA00004141"/>
    </source>
</evidence>
<dbReference type="PRINTS" id="PR00176">
    <property type="entry name" value="NANEUSMPORT"/>
</dbReference>
<evidence type="ECO:0000256" key="6">
    <source>
        <dbReference type="SAM" id="Phobius"/>
    </source>
</evidence>
<evidence type="ECO:0000256" key="5">
    <source>
        <dbReference type="ARBA" id="ARBA00023136"/>
    </source>
</evidence>
<dbReference type="PANTHER" id="PTHR42948">
    <property type="entry name" value="TRANSPORTER"/>
    <property type="match status" value="1"/>
</dbReference>
<feature type="transmembrane region" description="Helical" evidence="6">
    <location>
        <begin position="392"/>
        <end position="410"/>
    </location>
</feature>
<feature type="transmembrane region" description="Helical" evidence="6">
    <location>
        <begin position="229"/>
        <end position="246"/>
    </location>
</feature>
<dbReference type="SUPFAM" id="SSF161070">
    <property type="entry name" value="SNF-like"/>
    <property type="match status" value="1"/>
</dbReference>
<feature type="transmembrane region" description="Helical" evidence="6">
    <location>
        <begin position="308"/>
        <end position="336"/>
    </location>
</feature>
<protein>
    <submittedName>
        <fullName evidence="7">Sodium-dependent transporter</fullName>
    </submittedName>
</protein>
<comment type="subcellular location">
    <subcellularLocation>
        <location evidence="1">Membrane</location>
        <topology evidence="1">Multi-pass membrane protein</topology>
    </subcellularLocation>
</comment>
<feature type="transmembrane region" description="Helical" evidence="6">
    <location>
        <begin position="44"/>
        <end position="68"/>
    </location>
</feature>
<evidence type="ECO:0000256" key="2">
    <source>
        <dbReference type="ARBA" id="ARBA00022448"/>
    </source>
</evidence>
<keyword evidence="5 6" id="KW-0472">Membrane</keyword>
<dbReference type="Proteomes" id="UP001217500">
    <property type="component" value="Chromosome"/>
</dbReference>
<dbReference type="PANTHER" id="PTHR42948:SF1">
    <property type="entry name" value="TRANSPORTER"/>
    <property type="match status" value="1"/>
</dbReference>
<reference evidence="7" key="1">
    <citation type="submission" date="2023-01" db="EMBL/GenBank/DDBJ databases">
        <title>The genome sequence of Kordiimonadaceae bacterium 6D33.</title>
        <authorList>
            <person name="Liu Y."/>
        </authorList>
    </citation>
    <scope>NUCLEOTIDE SEQUENCE</scope>
    <source>
        <strain evidence="7">6D33</strain>
    </source>
</reference>
<feature type="transmembrane region" description="Helical" evidence="6">
    <location>
        <begin position="431"/>
        <end position="449"/>
    </location>
</feature>
<feature type="transmembrane region" description="Helical" evidence="6">
    <location>
        <begin position="348"/>
        <end position="365"/>
    </location>
</feature>
<dbReference type="GO" id="GO:0016020">
    <property type="term" value="C:membrane"/>
    <property type="evidence" value="ECO:0007669"/>
    <property type="project" value="UniProtKB-SubCell"/>
</dbReference>
<dbReference type="InterPro" id="IPR047218">
    <property type="entry name" value="YocR/YhdH-like"/>
</dbReference>
<feature type="transmembrane region" description="Helical" evidence="6">
    <location>
        <begin position="12"/>
        <end position="32"/>
    </location>
</feature>
<sequence>MAAGSDQANWSSRWTFIMAAVGSAVGLGNIWLFPFKAGQSGGAAFVLVYLAFSFLIGVPLLMTELSLGRRGRMSPIGSMKKIAAEEKRSPLWGLIGWSGVLGAFIILSFYSVVGGWTLAYMIKAIMGFQGLDAAGATSMFSDFIGHATEPLVSHAIFMGITMYIVARGVQGGLEKAVSLMMPALFGLLVLLVVYAALTGAFADALAFLFTPDFGKLTPAVVIDALGQSFFSLSLAMGSIMTYGAYLNRDVKIGPSALTIAAADSTVALLAGLAIFPIVFQFGISASGGPGLVFMSLPIAFGQMPGGQIIGTLFFALLSMAAITSSISLLEPAVSYLEHSWKINRKKSALTIAAAAFALGILSALGQEGNMLGNVRIFGQSIMDAKGYLTNNIMMPLGGMFTALFVGWFVSRKAMADELALTDAQFRFWYTIVRFVAPIAVFLVFLSVTVL</sequence>
<dbReference type="InterPro" id="IPR000175">
    <property type="entry name" value="Na/ntran_symport"/>
</dbReference>
<feature type="transmembrane region" description="Helical" evidence="6">
    <location>
        <begin position="266"/>
        <end position="288"/>
    </location>
</feature>
<dbReference type="Pfam" id="PF00209">
    <property type="entry name" value="SNF"/>
    <property type="match status" value="2"/>
</dbReference>
<evidence type="ECO:0000313" key="7">
    <source>
        <dbReference type="EMBL" id="WCL54209.1"/>
    </source>
</evidence>
<dbReference type="InterPro" id="IPR037272">
    <property type="entry name" value="SNS_sf"/>
</dbReference>
<evidence type="ECO:0000256" key="4">
    <source>
        <dbReference type="ARBA" id="ARBA00022989"/>
    </source>
</evidence>
<feature type="transmembrane region" description="Helical" evidence="6">
    <location>
        <begin position="151"/>
        <end position="169"/>
    </location>
</feature>
<accession>A0AAF0BKF2</accession>
<organism evidence="7 8">
    <name type="scientific">Gimibacter soli</name>
    <dbReference type="NCBI Taxonomy" id="3024400"/>
    <lineage>
        <taxon>Bacteria</taxon>
        <taxon>Pseudomonadati</taxon>
        <taxon>Pseudomonadota</taxon>
        <taxon>Alphaproteobacteria</taxon>
        <taxon>Kordiimonadales</taxon>
        <taxon>Temperatibacteraceae</taxon>
        <taxon>Gimibacter</taxon>
    </lineage>
</organism>
<keyword evidence="8" id="KW-1185">Reference proteome</keyword>
<keyword evidence="3 6" id="KW-0812">Transmembrane</keyword>
<dbReference type="NCBIfam" id="NF037979">
    <property type="entry name" value="Na_transp"/>
    <property type="match status" value="1"/>
</dbReference>
<gene>
    <name evidence="7" type="ORF">PH603_00360</name>
</gene>
<dbReference type="AlphaFoldDB" id="A0AAF0BKF2"/>